<dbReference type="SMR" id="A0A540L997"/>
<keyword evidence="6" id="KW-0677">Repeat</keyword>
<evidence type="ECO:0000313" key="12">
    <source>
        <dbReference type="EMBL" id="TQD83058.1"/>
    </source>
</evidence>
<evidence type="ECO:0000256" key="9">
    <source>
        <dbReference type="ARBA" id="ARBA00023170"/>
    </source>
</evidence>
<dbReference type="PRINTS" id="PR00019">
    <property type="entry name" value="LEURICHRPT"/>
</dbReference>
<evidence type="ECO:0000256" key="5">
    <source>
        <dbReference type="ARBA" id="ARBA00022692"/>
    </source>
</evidence>
<dbReference type="InterPro" id="IPR032675">
    <property type="entry name" value="LRR_dom_sf"/>
</dbReference>
<evidence type="ECO:0000256" key="10">
    <source>
        <dbReference type="ARBA" id="ARBA00023180"/>
    </source>
</evidence>
<keyword evidence="8 11" id="KW-0472">Membrane</keyword>
<evidence type="ECO:0000256" key="2">
    <source>
        <dbReference type="ARBA" id="ARBA00009592"/>
    </source>
</evidence>
<dbReference type="Gene3D" id="3.80.10.10">
    <property type="entry name" value="Ribonuclease Inhibitor"/>
    <property type="match status" value="1"/>
</dbReference>
<evidence type="ECO:0000256" key="7">
    <source>
        <dbReference type="ARBA" id="ARBA00022989"/>
    </source>
</evidence>
<sequence>MLPRCLGKSSSLEMLALTYNSFHGDIPPFCANKNSLKLVMLGYNRLQGKLPRSMADCTRLEFLHIGHNQINDIFPSWLGVLPVLRGLILGSNAFHGIIGKPPTDHEFPNLCIIDLSNNLFSGMLPSKYMENWNFMKYVVANEGSRYFEVLSTVSSTNKGGDYYQHSYEMIVPVKGVELKYDKTPYDLRIIDFSSNRFEGEIPASIIGSLRALHLLNLSKNALSGHIPSSLGNLTTLESLDLSQNKLSGMIPGSLAQLTFLGYFNVSYNHLWGPIPLGHQFGTFLEDSYQGNSGLCGELLSKKCEGSKSSRPSPPSSLEEDEEAGFPFEFDWYVVLPGVVSGLIVGVVAGNTLADKKREWFAEKFSRRRKPTTTRATRGRRT</sequence>
<name>A0A540L997_MALBA</name>
<comment type="caution">
    <text evidence="12">The sequence shown here is derived from an EMBL/GenBank/DDBJ whole genome shotgun (WGS) entry which is preliminary data.</text>
</comment>
<evidence type="ECO:0000313" key="13">
    <source>
        <dbReference type="Proteomes" id="UP000315295"/>
    </source>
</evidence>
<keyword evidence="7 11" id="KW-1133">Transmembrane helix</keyword>
<evidence type="ECO:0008006" key="14">
    <source>
        <dbReference type="Google" id="ProtNLM"/>
    </source>
</evidence>
<dbReference type="PANTHER" id="PTHR27004">
    <property type="entry name" value="RECEPTOR-LIKE PROTEIN 12 ISOFORM X1"/>
    <property type="match status" value="1"/>
</dbReference>
<evidence type="ECO:0000256" key="8">
    <source>
        <dbReference type="ARBA" id="ARBA00023136"/>
    </source>
</evidence>
<dbReference type="InterPro" id="IPR001611">
    <property type="entry name" value="Leu-rich_rpt"/>
</dbReference>
<evidence type="ECO:0000256" key="3">
    <source>
        <dbReference type="ARBA" id="ARBA00022475"/>
    </source>
</evidence>
<evidence type="ECO:0000256" key="1">
    <source>
        <dbReference type="ARBA" id="ARBA00004251"/>
    </source>
</evidence>
<evidence type="ECO:0000256" key="11">
    <source>
        <dbReference type="SAM" id="Phobius"/>
    </source>
</evidence>
<keyword evidence="10" id="KW-0325">Glycoprotein</keyword>
<accession>A0A540L997</accession>
<keyword evidence="5 11" id="KW-0812">Transmembrane</keyword>
<keyword evidence="3" id="KW-1003">Cell membrane</keyword>
<keyword evidence="9" id="KW-0675">Receptor</keyword>
<protein>
    <recommendedName>
        <fullName evidence="14">Leucine-rich repeat-containing N-terminal plant-type domain-containing protein</fullName>
    </recommendedName>
</protein>
<organism evidence="12 13">
    <name type="scientific">Malus baccata</name>
    <name type="common">Siberian crab apple</name>
    <name type="synonym">Pyrus baccata</name>
    <dbReference type="NCBI Taxonomy" id="106549"/>
    <lineage>
        <taxon>Eukaryota</taxon>
        <taxon>Viridiplantae</taxon>
        <taxon>Streptophyta</taxon>
        <taxon>Embryophyta</taxon>
        <taxon>Tracheophyta</taxon>
        <taxon>Spermatophyta</taxon>
        <taxon>Magnoliopsida</taxon>
        <taxon>eudicotyledons</taxon>
        <taxon>Gunneridae</taxon>
        <taxon>Pentapetalae</taxon>
        <taxon>rosids</taxon>
        <taxon>fabids</taxon>
        <taxon>Rosales</taxon>
        <taxon>Rosaceae</taxon>
        <taxon>Amygdaloideae</taxon>
        <taxon>Maleae</taxon>
        <taxon>Malus</taxon>
    </lineage>
</organism>
<gene>
    <name evidence="12" type="ORF">C1H46_031371</name>
</gene>
<dbReference type="Pfam" id="PF00560">
    <property type="entry name" value="LRR_1"/>
    <property type="match status" value="2"/>
</dbReference>
<dbReference type="STRING" id="106549.A0A540L997"/>
<dbReference type="AlphaFoldDB" id="A0A540L997"/>
<keyword evidence="4" id="KW-0433">Leucine-rich repeat</keyword>
<evidence type="ECO:0000256" key="4">
    <source>
        <dbReference type="ARBA" id="ARBA00022614"/>
    </source>
</evidence>
<dbReference type="Pfam" id="PF13855">
    <property type="entry name" value="LRR_8"/>
    <property type="match status" value="1"/>
</dbReference>
<comment type="similarity">
    <text evidence="2">Belongs to the RLP family.</text>
</comment>
<feature type="transmembrane region" description="Helical" evidence="11">
    <location>
        <begin position="331"/>
        <end position="353"/>
    </location>
</feature>
<reference evidence="12 13" key="1">
    <citation type="journal article" date="2019" name="G3 (Bethesda)">
        <title>Sequencing of a Wild Apple (Malus baccata) Genome Unravels the Differences Between Cultivated and Wild Apple Species Regarding Disease Resistance and Cold Tolerance.</title>
        <authorList>
            <person name="Chen X."/>
        </authorList>
    </citation>
    <scope>NUCLEOTIDE SEQUENCE [LARGE SCALE GENOMIC DNA]</scope>
    <source>
        <strain evidence="13">cv. Shandingzi</strain>
        <tissue evidence="12">Leaves</tissue>
    </source>
</reference>
<keyword evidence="13" id="KW-1185">Reference proteome</keyword>
<dbReference type="PANTHER" id="PTHR27004:SF447">
    <property type="entry name" value="RECEPTOR LIKE PROTEIN 30-LIKE"/>
    <property type="match status" value="1"/>
</dbReference>
<dbReference type="SUPFAM" id="SSF52058">
    <property type="entry name" value="L domain-like"/>
    <property type="match status" value="1"/>
</dbReference>
<comment type="subcellular location">
    <subcellularLocation>
        <location evidence="1">Cell membrane</location>
        <topology evidence="1">Single-pass type I membrane protein</topology>
    </subcellularLocation>
</comment>
<evidence type="ECO:0000256" key="6">
    <source>
        <dbReference type="ARBA" id="ARBA00022737"/>
    </source>
</evidence>
<proteinExistence type="inferred from homology"/>
<dbReference type="EMBL" id="VIEB01000695">
    <property type="protein sequence ID" value="TQD83058.1"/>
    <property type="molecule type" value="Genomic_DNA"/>
</dbReference>
<dbReference type="GO" id="GO:0005886">
    <property type="term" value="C:plasma membrane"/>
    <property type="evidence" value="ECO:0007669"/>
    <property type="project" value="UniProtKB-SubCell"/>
</dbReference>
<dbReference type="Proteomes" id="UP000315295">
    <property type="component" value="Unassembled WGS sequence"/>
</dbReference>
<dbReference type="FunFam" id="3.80.10.10:FF:000111">
    <property type="entry name" value="LRR receptor-like serine/threonine-protein kinase ERECTA"/>
    <property type="match status" value="1"/>
</dbReference>